<feature type="signal peptide" evidence="6">
    <location>
        <begin position="1"/>
        <end position="26"/>
    </location>
</feature>
<proteinExistence type="predicted"/>
<reference evidence="8 9" key="1">
    <citation type="submission" date="2024-03" db="EMBL/GenBank/DDBJ databases">
        <title>Community enrichment and isolation of bacterial strains for fucoidan degradation.</title>
        <authorList>
            <person name="Sichert A."/>
        </authorList>
    </citation>
    <scope>NUCLEOTIDE SEQUENCE [LARGE SCALE GENOMIC DNA]</scope>
    <source>
        <strain evidence="8 9">AS62</strain>
    </source>
</reference>
<dbReference type="EMBL" id="JBBMQO010000006">
    <property type="protein sequence ID" value="MEM5502378.1"/>
    <property type="molecule type" value="Genomic_DNA"/>
</dbReference>
<name>A0ABU9T8C6_9HYPH</name>
<keyword evidence="4" id="KW-0802">TPR repeat</keyword>
<dbReference type="SUPFAM" id="SSF48452">
    <property type="entry name" value="TPR-like"/>
    <property type="match status" value="1"/>
</dbReference>
<comment type="caution">
    <text evidence="8">The sequence shown here is derived from an EMBL/GenBank/DDBJ whole genome shotgun (WGS) entry which is preliminary data.</text>
</comment>
<dbReference type="PANTHER" id="PTHR47870">
    <property type="entry name" value="CYTOCHROME C-TYPE BIOGENESIS PROTEIN CCMH"/>
    <property type="match status" value="1"/>
</dbReference>
<accession>A0ABU9T8C6</accession>
<dbReference type="PANTHER" id="PTHR47870:SF1">
    <property type="entry name" value="CYTOCHROME C-TYPE BIOGENESIS PROTEIN CCMH"/>
    <property type="match status" value="1"/>
</dbReference>
<keyword evidence="5" id="KW-0472">Membrane</keyword>
<dbReference type="InterPro" id="IPR051263">
    <property type="entry name" value="C-type_cytochrome_biogenesis"/>
</dbReference>
<keyword evidence="9" id="KW-1185">Reference proteome</keyword>
<dbReference type="Pfam" id="PF23914">
    <property type="entry name" value="TPR_CcmH_CycH"/>
    <property type="match status" value="1"/>
</dbReference>
<dbReference type="InterPro" id="IPR056413">
    <property type="entry name" value="TPR_CcmH_CycH"/>
</dbReference>
<keyword evidence="5" id="KW-0812">Transmembrane</keyword>
<evidence type="ECO:0000256" key="5">
    <source>
        <dbReference type="SAM" id="Phobius"/>
    </source>
</evidence>
<evidence type="ECO:0000256" key="1">
    <source>
        <dbReference type="ARBA" id="ARBA00004196"/>
    </source>
</evidence>
<evidence type="ECO:0000256" key="2">
    <source>
        <dbReference type="ARBA" id="ARBA00022737"/>
    </source>
</evidence>
<feature type="chain" id="PRO_5046670358" evidence="6">
    <location>
        <begin position="27"/>
        <end position="393"/>
    </location>
</feature>
<keyword evidence="5" id="KW-1133">Transmembrane helix</keyword>
<keyword evidence="3" id="KW-0201">Cytochrome c-type biogenesis</keyword>
<dbReference type="NCBIfam" id="TIGR03142">
    <property type="entry name" value="cytochro_ccmI"/>
    <property type="match status" value="1"/>
</dbReference>
<dbReference type="RefSeq" id="WP_342848699.1">
    <property type="nucleotide sequence ID" value="NZ_JBBMQO010000006.1"/>
</dbReference>
<keyword evidence="2" id="KW-0677">Repeat</keyword>
<dbReference type="Gene3D" id="1.25.40.10">
    <property type="entry name" value="Tetratricopeptide repeat domain"/>
    <property type="match status" value="1"/>
</dbReference>
<gene>
    <name evidence="8" type="primary">ccmI</name>
    <name evidence="8" type="ORF">WNY59_12355</name>
</gene>
<keyword evidence="6" id="KW-0732">Signal</keyword>
<evidence type="ECO:0000313" key="8">
    <source>
        <dbReference type="EMBL" id="MEM5502378.1"/>
    </source>
</evidence>
<evidence type="ECO:0000313" key="9">
    <source>
        <dbReference type="Proteomes" id="UP001477870"/>
    </source>
</evidence>
<feature type="domain" description="Cytochrome c-type biogenesis protein H TPR" evidence="7">
    <location>
        <begin position="163"/>
        <end position="271"/>
    </location>
</feature>
<sequence length="393" mass="43356">MIFWILITVLTLTVLILAFWPAFSQANQGDNVDNQVADFEHDIAVYKDQLTELDAELASGVFSKDDAKQARVEIVRRLLAAEDKLGSKKIDTHMRREHVFGNRILGAVAIIFIPGLSLLMYTSLGSPTIKAQPLAARLEMIKKAEAESTKENKQLIQLVERAEKHLAENPEDGRGWDVLAPVYFRLGQGAKAADAYRNAIRLLGESAPRLAGLGEVLSAQAGGAVTAEAEALFQKAVTLEPSNGRALYYIGLRNAQAGRPDDAARQWNLIVNNENIDGNWRVVAAQSMARLAGQKAIDLPGPDKQAVEDAEQMNEVDRQEMIAGMVEQLDSRLENNVGTVEEWQRLIRARMVLNQRDEAVAAVKRAIAAFADEPQKQLQIQSFAKDIGLKEIQ</sequence>
<dbReference type="InterPro" id="IPR017560">
    <property type="entry name" value="Cyt_c_biogenesis_CcmI"/>
</dbReference>
<organism evidence="8 9">
    <name type="scientific">Ahrensia kielensis</name>
    <dbReference type="NCBI Taxonomy" id="76980"/>
    <lineage>
        <taxon>Bacteria</taxon>
        <taxon>Pseudomonadati</taxon>
        <taxon>Pseudomonadota</taxon>
        <taxon>Alphaproteobacteria</taxon>
        <taxon>Hyphomicrobiales</taxon>
        <taxon>Ahrensiaceae</taxon>
        <taxon>Ahrensia</taxon>
    </lineage>
</organism>
<dbReference type="Proteomes" id="UP001477870">
    <property type="component" value="Unassembled WGS sequence"/>
</dbReference>
<dbReference type="InterPro" id="IPR011990">
    <property type="entry name" value="TPR-like_helical_dom_sf"/>
</dbReference>
<protein>
    <submittedName>
        <fullName evidence="8">C-type cytochrome biogenesis protein CcmI</fullName>
    </submittedName>
</protein>
<evidence type="ECO:0000256" key="6">
    <source>
        <dbReference type="SAM" id="SignalP"/>
    </source>
</evidence>
<evidence type="ECO:0000256" key="3">
    <source>
        <dbReference type="ARBA" id="ARBA00022748"/>
    </source>
</evidence>
<evidence type="ECO:0000256" key="4">
    <source>
        <dbReference type="ARBA" id="ARBA00022803"/>
    </source>
</evidence>
<feature type="transmembrane region" description="Helical" evidence="5">
    <location>
        <begin position="104"/>
        <end position="124"/>
    </location>
</feature>
<evidence type="ECO:0000259" key="7">
    <source>
        <dbReference type="Pfam" id="PF23914"/>
    </source>
</evidence>
<comment type="subcellular location">
    <subcellularLocation>
        <location evidence="1">Cell envelope</location>
    </subcellularLocation>
</comment>